<feature type="domain" description="Transposase InsH N-terminal" evidence="5">
    <location>
        <begin position="17"/>
        <end position="110"/>
    </location>
</feature>
<dbReference type="EMBL" id="VSSQ01000449">
    <property type="protein sequence ID" value="MPL94979.1"/>
    <property type="molecule type" value="Genomic_DNA"/>
</dbReference>
<accession>A0A644VU99</accession>
<dbReference type="Pfam" id="PF05598">
    <property type="entry name" value="DUF772"/>
    <property type="match status" value="1"/>
</dbReference>
<keyword evidence="2" id="KW-0238">DNA-binding</keyword>
<dbReference type="InterPro" id="IPR047959">
    <property type="entry name" value="Transpos_IS5"/>
</dbReference>
<dbReference type="GO" id="GO:0003677">
    <property type="term" value="F:DNA binding"/>
    <property type="evidence" value="ECO:0007669"/>
    <property type="project" value="UniProtKB-KW"/>
</dbReference>
<dbReference type="PANTHER" id="PTHR35604:SF2">
    <property type="entry name" value="TRANSPOSASE INSH FOR INSERTION SEQUENCE ELEMENT IS5A-RELATED"/>
    <property type="match status" value="1"/>
</dbReference>
<organism evidence="6">
    <name type="scientific">bioreactor metagenome</name>
    <dbReference type="NCBI Taxonomy" id="1076179"/>
    <lineage>
        <taxon>unclassified sequences</taxon>
        <taxon>metagenomes</taxon>
        <taxon>ecological metagenomes</taxon>
    </lineage>
</organism>
<reference evidence="6" key="1">
    <citation type="submission" date="2019-08" db="EMBL/GenBank/DDBJ databases">
        <authorList>
            <person name="Kucharzyk K."/>
            <person name="Murdoch R.W."/>
            <person name="Higgins S."/>
            <person name="Loffler F."/>
        </authorList>
    </citation>
    <scope>NUCLEOTIDE SEQUENCE</scope>
</reference>
<comment type="function">
    <text evidence="1">Involved in the transposition of the insertion sequence IS5.</text>
</comment>
<evidence type="ECO:0000256" key="2">
    <source>
        <dbReference type="ARBA" id="ARBA00023125"/>
    </source>
</evidence>
<dbReference type="AlphaFoldDB" id="A0A644VU99"/>
<evidence type="ECO:0000256" key="3">
    <source>
        <dbReference type="ARBA" id="ARBA00023172"/>
    </source>
</evidence>
<dbReference type="GO" id="GO:0004803">
    <property type="term" value="F:transposase activity"/>
    <property type="evidence" value="ECO:0007669"/>
    <property type="project" value="InterPro"/>
</dbReference>
<dbReference type="NCBIfam" id="NF033581">
    <property type="entry name" value="transpos_IS5_4"/>
    <property type="match status" value="1"/>
</dbReference>
<evidence type="ECO:0000259" key="4">
    <source>
        <dbReference type="Pfam" id="PF01609"/>
    </source>
</evidence>
<evidence type="ECO:0000256" key="1">
    <source>
        <dbReference type="ARBA" id="ARBA00003544"/>
    </source>
</evidence>
<evidence type="ECO:0000259" key="5">
    <source>
        <dbReference type="Pfam" id="PF05598"/>
    </source>
</evidence>
<comment type="caution">
    <text evidence="6">The sequence shown here is derived from an EMBL/GenBank/DDBJ whole genome shotgun (WGS) entry which is preliminary data.</text>
</comment>
<dbReference type="Pfam" id="PF01609">
    <property type="entry name" value="DDE_Tnp_1"/>
    <property type="match status" value="1"/>
</dbReference>
<gene>
    <name evidence="6" type="ORF">SDC9_41142</name>
</gene>
<protein>
    <submittedName>
        <fullName evidence="6">IS5 family transposase ISMbu1</fullName>
    </submittedName>
</protein>
<feature type="domain" description="Transposase IS4-like" evidence="4">
    <location>
        <begin position="138"/>
        <end position="303"/>
    </location>
</feature>
<dbReference type="GO" id="GO:0006313">
    <property type="term" value="P:DNA transposition"/>
    <property type="evidence" value="ECO:0007669"/>
    <property type="project" value="InterPro"/>
</dbReference>
<dbReference type="InterPro" id="IPR002559">
    <property type="entry name" value="Transposase_11"/>
</dbReference>
<sequence length="313" mass="36161">MGTFSSFGLNQAYHERYEKLGDRLSDVGKTLDWDVFRPLLESMYANKSGKGGHPNVDVLLMFKIQLLEVWYNLSDLAVEREIYDRLSFWHFLGCPDKIPDNSTIWLFRERMSESGVDTSVWQEFQRQLDLKGLKIEQGMIQDATFVYAEPGHCKIDTPRGELAKTRRDKDGKIMSKNGKIHYGYKLHTIMDTTHDLIRRIETTTANVHDSQVDLSEKGEVVYRDRGYQGAKCKGYSATMKRGARGHPLGIRDKLRNMRISRKRSKGERPYAVIKNIFHAGLVKVTTLQRVRVKNMLAAFCYNIYQVKTIQNRG</sequence>
<dbReference type="InterPro" id="IPR008490">
    <property type="entry name" value="Transposase_InsH_N"/>
</dbReference>
<proteinExistence type="predicted"/>
<name>A0A644VU99_9ZZZZ</name>
<evidence type="ECO:0000313" key="6">
    <source>
        <dbReference type="EMBL" id="MPL94979.1"/>
    </source>
</evidence>
<dbReference type="PANTHER" id="PTHR35604">
    <property type="entry name" value="TRANSPOSASE INSH FOR INSERTION SEQUENCE ELEMENT IS5A-RELATED"/>
    <property type="match status" value="1"/>
</dbReference>
<keyword evidence="3" id="KW-0233">DNA recombination</keyword>